<evidence type="ECO:0000313" key="3">
    <source>
        <dbReference type="Proteomes" id="UP000321947"/>
    </source>
</evidence>
<dbReference type="Proteomes" id="UP000321947">
    <property type="component" value="Unassembled WGS sequence"/>
</dbReference>
<name>A0A5D3DIP7_CUCMM</name>
<organism evidence="2 3">
    <name type="scientific">Cucumis melo var. makuwa</name>
    <name type="common">Oriental melon</name>
    <dbReference type="NCBI Taxonomy" id="1194695"/>
    <lineage>
        <taxon>Eukaryota</taxon>
        <taxon>Viridiplantae</taxon>
        <taxon>Streptophyta</taxon>
        <taxon>Embryophyta</taxon>
        <taxon>Tracheophyta</taxon>
        <taxon>Spermatophyta</taxon>
        <taxon>Magnoliopsida</taxon>
        <taxon>eudicotyledons</taxon>
        <taxon>Gunneridae</taxon>
        <taxon>Pentapetalae</taxon>
        <taxon>rosids</taxon>
        <taxon>fabids</taxon>
        <taxon>Cucurbitales</taxon>
        <taxon>Cucurbitaceae</taxon>
        <taxon>Benincaseae</taxon>
        <taxon>Cucumis</taxon>
    </lineage>
</organism>
<feature type="transmembrane region" description="Helical" evidence="1">
    <location>
        <begin position="12"/>
        <end position="34"/>
    </location>
</feature>
<comment type="caution">
    <text evidence="2">The sequence shown here is derived from an EMBL/GenBank/DDBJ whole genome shotgun (WGS) entry which is preliminary data.</text>
</comment>
<proteinExistence type="predicted"/>
<keyword evidence="1" id="KW-0812">Transmembrane</keyword>
<accession>A0A5D3DIP7</accession>
<protein>
    <submittedName>
        <fullName evidence="2">Retrotransposon protein</fullName>
    </submittedName>
</protein>
<dbReference type="AlphaFoldDB" id="A0A5D3DIP7"/>
<reference evidence="2 3" key="1">
    <citation type="submission" date="2019-08" db="EMBL/GenBank/DDBJ databases">
        <title>Draft genome sequences of two oriental melons (Cucumis melo L. var makuwa).</title>
        <authorList>
            <person name="Kwon S.-Y."/>
        </authorList>
    </citation>
    <scope>NUCLEOTIDE SEQUENCE [LARGE SCALE GENOMIC DNA]</scope>
    <source>
        <strain evidence="3">cv. Chang Bougi</strain>
        <tissue evidence="2">Leaf</tissue>
    </source>
</reference>
<keyword evidence="1" id="KW-0472">Membrane</keyword>
<evidence type="ECO:0000256" key="1">
    <source>
        <dbReference type="SAM" id="Phobius"/>
    </source>
</evidence>
<dbReference type="EMBL" id="SSTD01004586">
    <property type="protein sequence ID" value="TYK23119.1"/>
    <property type="molecule type" value="Genomic_DNA"/>
</dbReference>
<gene>
    <name evidence="2" type="ORF">E5676_scaffold142G001130</name>
</gene>
<keyword evidence="1" id="KW-1133">Transmembrane helix</keyword>
<evidence type="ECO:0000313" key="2">
    <source>
        <dbReference type="EMBL" id="TYK23119.1"/>
    </source>
</evidence>
<sequence>MVEVFRGARSRSHLYVTYQYVPLMYVLLLMYGALDGTYIKNVPAANCPTFRTRKGKIATNIVLHICDTKGDFVYVLTGWEGSAADLQILRDALDDQTNLRWGLSKRKGISRPIQKPEKYVEAACSGFRWNGEAKCIIAKKKVFDNWVRRMASLTNSFPITTNLHICSDEIGQQVDLQRLR</sequence>